<evidence type="ECO:0000313" key="1">
    <source>
        <dbReference type="EMBL" id="SMX32086.1"/>
    </source>
</evidence>
<dbReference type="AlphaFoldDB" id="A0A238JQS0"/>
<evidence type="ECO:0000313" key="2">
    <source>
        <dbReference type="Proteomes" id="UP000203464"/>
    </source>
</evidence>
<dbReference type="EMBL" id="FXYD01000001">
    <property type="protein sequence ID" value="SMX32086.1"/>
    <property type="molecule type" value="Genomic_DNA"/>
</dbReference>
<accession>A0A238JQS0</accession>
<name>A0A238JQS0_9RHOB</name>
<proteinExistence type="predicted"/>
<organism evidence="1 2">
    <name type="scientific">Octadecabacter ascidiaceicola</name>
    <dbReference type="NCBI Taxonomy" id="1655543"/>
    <lineage>
        <taxon>Bacteria</taxon>
        <taxon>Pseudomonadati</taxon>
        <taxon>Pseudomonadota</taxon>
        <taxon>Alphaproteobacteria</taxon>
        <taxon>Rhodobacterales</taxon>
        <taxon>Roseobacteraceae</taxon>
        <taxon>Octadecabacter</taxon>
    </lineage>
</organism>
<sequence>MTSKSRLERNAKALAEVIAERVLCNLTPTYHGFDAISGMYDFDRENQRKFNEAYDHYFTAASIRLSSLTTEQQKLHCENVEFSENYDTLRIID</sequence>
<keyword evidence="2" id="KW-1185">Reference proteome</keyword>
<dbReference type="Proteomes" id="UP000203464">
    <property type="component" value="Unassembled WGS sequence"/>
</dbReference>
<gene>
    <name evidence="1" type="ORF">OCA8868_00626</name>
</gene>
<protein>
    <submittedName>
        <fullName evidence="1">Uncharacterized protein</fullName>
    </submittedName>
</protein>
<reference evidence="2" key="1">
    <citation type="submission" date="2017-05" db="EMBL/GenBank/DDBJ databases">
        <authorList>
            <person name="Rodrigo-Torres L."/>
            <person name="Arahal R. D."/>
            <person name="Lucena T."/>
        </authorList>
    </citation>
    <scope>NUCLEOTIDE SEQUENCE [LARGE SCALE GENOMIC DNA]</scope>
    <source>
        <strain evidence="2">CECT 8868</strain>
    </source>
</reference>